<dbReference type="PRINTS" id="PR00081">
    <property type="entry name" value="GDHRDH"/>
</dbReference>
<dbReference type="PRINTS" id="PR00080">
    <property type="entry name" value="SDRFAMILY"/>
</dbReference>
<dbReference type="PANTHER" id="PTHR43975:SF2">
    <property type="entry name" value="EG:BACR7A4.14 PROTEIN-RELATED"/>
    <property type="match status" value="1"/>
</dbReference>
<reference evidence="2 3" key="1">
    <citation type="submission" date="2015-03" db="EMBL/GenBank/DDBJ databases">
        <title>Genome assembly of Sandaracinus amylolyticus DSM 53668.</title>
        <authorList>
            <person name="Sharma G."/>
            <person name="Subramanian S."/>
        </authorList>
    </citation>
    <scope>NUCLEOTIDE SEQUENCE [LARGE SCALE GENOMIC DNA]</scope>
    <source>
        <strain evidence="2 3">DSM 53668</strain>
    </source>
</reference>
<comment type="similarity">
    <text evidence="1">Belongs to the short-chain dehydrogenases/reductases (SDR) family.</text>
</comment>
<dbReference type="Pfam" id="PF13561">
    <property type="entry name" value="adh_short_C2"/>
    <property type="match status" value="1"/>
</dbReference>
<evidence type="ECO:0000313" key="2">
    <source>
        <dbReference type="EMBL" id="AKF04872.1"/>
    </source>
</evidence>
<dbReference type="Proteomes" id="UP000034883">
    <property type="component" value="Chromosome"/>
</dbReference>
<dbReference type="EMBL" id="CP011125">
    <property type="protein sequence ID" value="AKF04872.1"/>
    <property type="molecule type" value="Genomic_DNA"/>
</dbReference>
<dbReference type="SUPFAM" id="SSF51735">
    <property type="entry name" value="NAD(P)-binding Rossmann-fold domains"/>
    <property type="match status" value="1"/>
</dbReference>
<gene>
    <name evidence="2" type="ORF">DB32_002021</name>
</gene>
<dbReference type="Gene3D" id="3.40.50.720">
    <property type="entry name" value="NAD(P)-binding Rossmann-like Domain"/>
    <property type="match status" value="1"/>
</dbReference>
<protein>
    <submittedName>
        <fullName evidence="2">Dehydrogenase</fullName>
    </submittedName>
</protein>
<dbReference type="STRING" id="927083.DB32_002021"/>
<dbReference type="KEGG" id="samy:DB32_002021"/>
<keyword evidence="3" id="KW-1185">Reference proteome</keyword>
<evidence type="ECO:0000256" key="1">
    <source>
        <dbReference type="ARBA" id="ARBA00006484"/>
    </source>
</evidence>
<dbReference type="InterPro" id="IPR036291">
    <property type="entry name" value="NAD(P)-bd_dom_sf"/>
</dbReference>
<accession>A0A0F6YHB4</accession>
<name>A0A0F6YHB4_9BACT</name>
<evidence type="ECO:0000313" key="3">
    <source>
        <dbReference type="Proteomes" id="UP000034883"/>
    </source>
</evidence>
<dbReference type="AlphaFoldDB" id="A0A0F6YHB4"/>
<dbReference type="InterPro" id="IPR002347">
    <property type="entry name" value="SDR_fam"/>
</dbReference>
<dbReference type="PANTHER" id="PTHR43975">
    <property type="entry name" value="ZGC:101858"/>
    <property type="match status" value="1"/>
</dbReference>
<sequence>MALITGASSGLGRAIAERLAQSGWIAGLVARRRDRLEALARDIETRGGRAHVIVGDLRDRAFAAEVVDALVARTGRLDLLVNNAGAPTPAIDRGTWEVATDDAFDDAFALNVRAMYRLSHDALPHLRATRGSIVNVGSAGVAANLPIDLVYLASKGAVEVMSQGMARKWAPLGVRVNVVSPGLVPTEIFQAAGLSEDAARTEIARAIGTLQPLPRMGRAEDVASAVAYLASDAAAFVTGAVLAVDGGMGVGGAS</sequence>
<proteinExistence type="inferred from homology"/>
<organism evidence="2 3">
    <name type="scientific">Sandaracinus amylolyticus</name>
    <dbReference type="NCBI Taxonomy" id="927083"/>
    <lineage>
        <taxon>Bacteria</taxon>
        <taxon>Pseudomonadati</taxon>
        <taxon>Myxococcota</taxon>
        <taxon>Polyangia</taxon>
        <taxon>Polyangiales</taxon>
        <taxon>Sandaracinaceae</taxon>
        <taxon>Sandaracinus</taxon>
    </lineage>
</organism>
<dbReference type="FunFam" id="3.40.50.720:FF:000084">
    <property type="entry name" value="Short-chain dehydrogenase reductase"/>
    <property type="match status" value="1"/>
</dbReference>